<feature type="region of interest" description="Disordered" evidence="1">
    <location>
        <begin position="41"/>
        <end position="68"/>
    </location>
</feature>
<proteinExistence type="predicted"/>
<reference evidence="2" key="2">
    <citation type="submission" date="2020-11" db="EMBL/GenBank/DDBJ databases">
        <authorList>
            <person name="McCartney M.A."/>
            <person name="Auch B."/>
            <person name="Kono T."/>
            <person name="Mallez S."/>
            <person name="Becker A."/>
            <person name="Gohl D.M."/>
            <person name="Silverstein K.A.T."/>
            <person name="Koren S."/>
            <person name="Bechman K.B."/>
            <person name="Herman A."/>
            <person name="Abrahante J.E."/>
            <person name="Garbe J."/>
        </authorList>
    </citation>
    <scope>NUCLEOTIDE SEQUENCE</scope>
    <source>
        <strain evidence="2">Duluth1</strain>
        <tissue evidence="2">Whole animal</tissue>
    </source>
</reference>
<protein>
    <submittedName>
        <fullName evidence="2">Uncharacterized protein</fullName>
    </submittedName>
</protein>
<name>A0A9D4JUR5_DREPO</name>
<evidence type="ECO:0000313" key="3">
    <source>
        <dbReference type="Proteomes" id="UP000828390"/>
    </source>
</evidence>
<evidence type="ECO:0000313" key="2">
    <source>
        <dbReference type="EMBL" id="KAH3820987.1"/>
    </source>
</evidence>
<dbReference type="EMBL" id="JAIWYP010000005">
    <property type="protein sequence ID" value="KAH3820987.1"/>
    <property type="molecule type" value="Genomic_DNA"/>
</dbReference>
<evidence type="ECO:0000256" key="1">
    <source>
        <dbReference type="SAM" id="MobiDB-lite"/>
    </source>
</evidence>
<dbReference type="Proteomes" id="UP000828390">
    <property type="component" value="Unassembled WGS sequence"/>
</dbReference>
<dbReference type="AlphaFoldDB" id="A0A9D4JUR5"/>
<accession>A0A9D4JUR5</accession>
<gene>
    <name evidence="2" type="ORF">DPMN_122740</name>
</gene>
<keyword evidence="3" id="KW-1185">Reference proteome</keyword>
<sequence length="97" mass="10990">MKASASHSYSTRVLTTNMSFQYQEHTGNNFKLINTEHLPRPKAEDGYSRSEYSVSPGGHFRGTVGPESLRFSNPHYQRQTRSMDSIIPDPGLCQAWI</sequence>
<reference evidence="2" key="1">
    <citation type="journal article" date="2019" name="bioRxiv">
        <title>The Genome of the Zebra Mussel, Dreissena polymorpha: A Resource for Invasive Species Research.</title>
        <authorList>
            <person name="McCartney M.A."/>
            <person name="Auch B."/>
            <person name="Kono T."/>
            <person name="Mallez S."/>
            <person name="Zhang Y."/>
            <person name="Obille A."/>
            <person name="Becker A."/>
            <person name="Abrahante J.E."/>
            <person name="Garbe J."/>
            <person name="Badalamenti J.P."/>
            <person name="Herman A."/>
            <person name="Mangelson H."/>
            <person name="Liachko I."/>
            <person name="Sullivan S."/>
            <person name="Sone E.D."/>
            <person name="Koren S."/>
            <person name="Silverstein K.A.T."/>
            <person name="Beckman K.B."/>
            <person name="Gohl D.M."/>
        </authorList>
    </citation>
    <scope>NUCLEOTIDE SEQUENCE</scope>
    <source>
        <strain evidence="2">Duluth1</strain>
        <tissue evidence="2">Whole animal</tissue>
    </source>
</reference>
<comment type="caution">
    <text evidence="2">The sequence shown here is derived from an EMBL/GenBank/DDBJ whole genome shotgun (WGS) entry which is preliminary data.</text>
</comment>
<organism evidence="2 3">
    <name type="scientific">Dreissena polymorpha</name>
    <name type="common">Zebra mussel</name>
    <name type="synonym">Mytilus polymorpha</name>
    <dbReference type="NCBI Taxonomy" id="45954"/>
    <lineage>
        <taxon>Eukaryota</taxon>
        <taxon>Metazoa</taxon>
        <taxon>Spiralia</taxon>
        <taxon>Lophotrochozoa</taxon>
        <taxon>Mollusca</taxon>
        <taxon>Bivalvia</taxon>
        <taxon>Autobranchia</taxon>
        <taxon>Heteroconchia</taxon>
        <taxon>Euheterodonta</taxon>
        <taxon>Imparidentia</taxon>
        <taxon>Neoheterodontei</taxon>
        <taxon>Myida</taxon>
        <taxon>Dreissenoidea</taxon>
        <taxon>Dreissenidae</taxon>
        <taxon>Dreissena</taxon>
    </lineage>
</organism>